<comment type="caution">
    <text evidence="1">The sequence shown here is derived from an EMBL/GenBank/DDBJ whole genome shotgun (WGS) entry which is preliminary data.</text>
</comment>
<accession>A0A811Z4L1</accession>
<dbReference type="Proteomes" id="UP000645828">
    <property type="component" value="Unassembled WGS sequence"/>
</dbReference>
<gene>
    <name evidence="1" type="ORF">NYPRO_LOCUS14521</name>
</gene>
<dbReference type="EMBL" id="CAJHUB010000754">
    <property type="protein sequence ID" value="CAD7681729.1"/>
    <property type="molecule type" value="Genomic_DNA"/>
</dbReference>
<evidence type="ECO:0000313" key="1">
    <source>
        <dbReference type="EMBL" id="CAD7681729.1"/>
    </source>
</evidence>
<protein>
    <submittedName>
        <fullName evidence="1">(raccoon dog) hypothetical protein</fullName>
    </submittedName>
</protein>
<evidence type="ECO:0000313" key="2">
    <source>
        <dbReference type="Proteomes" id="UP000645828"/>
    </source>
</evidence>
<proteinExistence type="predicted"/>
<sequence>MVNGSLMVGPPKSDPRSAFIPLSWLMPSVDRLRSSHFPPKTYPKTAQGKATCLSRPCELLAHPGGSLFSHAYPAFAAKDQTQVGRRKGPGLAGGCACSVLEHTAEAGSHSSPQEAPQEHRALPPGEPVLVTIVPTSGASTLTRLLAMGRLQPTHARQKQTLHPSPASSTFPEMALLGGCY</sequence>
<reference evidence="1" key="1">
    <citation type="submission" date="2020-12" db="EMBL/GenBank/DDBJ databases">
        <authorList>
            <consortium name="Molecular Ecology Group"/>
        </authorList>
    </citation>
    <scope>NUCLEOTIDE SEQUENCE</scope>
    <source>
        <strain evidence="1">TBG_1078</strain>
    </source>
</reference>
<dbReference type="AlphaFoldDB" id="A0A811Z4L1"/>
<keyword evidence="2" id="KW-1185">Reference proteome</keyword>
<organism evidence="1 2">
    <name type="scientific">Nyctereutes procyonoides</name>
    <name type="common">Raccoon dog</name>
    <name type="synonym">Canis procyonoides</name>
    <dbReference type="NCBI Taxonomy" id="34880"/>
    <lineage>
        <taxon>Eukaryota</taxon>
        <taxon>Metazoa</taxon>
        <taxon>Chordata</taxon>
        <taxon>Craniata</taxon>
        <taxon>Vertebrata</taxon>
        <taxon>Euteleostomi</taxon>
        <taxon>Mammalia</taxon>
        <taxon>Eutheria</taxon>
        <taxon>Laurasiatheria</taxon>
        <taxon>Carnivora</taxon>
        <taxon>Caniformia</taxon>
        <taxon>Canidae</taxon>
        <taxon>Nyctereutes</taxon>
    </lineage>
</organism>
<name>A0A811Z4L1_NYCPR</name>